<sequence>MLSLTDLAPLPATIGFVIVLAFFFAKVEIHIEGGAGWAANLPTWRVEEHWLLNVFWGGRAMTGYHAWVMSFIVLLFHLPVFLTWQWSWQLEARILASLMVFWIVEDFLWFILNPAFGWPRFKPKHISWHKHWVCGAPVDYWVFIVISGLLFNYSY</sequence>
<comment type="caution">
    <text evidence="2">The sequence shown here is derived from an EMBL/GenBank/DDBJ whole genome shotgun (WGS) entry which is preliminary data.</text>
</comment>
<proteinExistence type="predicted"/>
<dbReference type="RefSeq" id="WP_229432827.1">
    <property type="nucleotide sequence ID" value="NZ_JAJHPV010000013.1"/>
</dbReference>
<feature type="transmembrane region" description="Helical" evidence="1">
    <location>
        <begin position="6"/>
        <end position="25"/>
    </location>
</feature>
<evidence type="ECO:0000313" key="3">
    <source>
        <dbReference type="Proteomes" id="UP001198701"/>
    </source>
</evidence>
<protein>
    <recommendedName>
        <fullName evidence="4">Fatty acid hydroxylase family protein</fullName>
    </recommendedName>
</protein>
<evidence type="ECO:0000313" key="2">
    <source>
        <dbReference type="EMBL" id="MCC6071955.1"/>
    </source>
</evidence>
<accession>A0ABS8IU63</accession>
<feature type="transmembrane region" description="Helical" evidence="1">
    <location>
        <begin position="66"/>
        <end position="86"/>
    </location>
</feature>
<organism evidence="2 3">
    <name type="scientific">Massilia agrisoli</name>
    <dbReference type="NCBI Taxonomy" id="2892444"/>
    <lineage>
        <taxon>Bacteria</taxon>
        <taxon>Pseudomonadati</taxon>
        <taxon>Pseudomonadota</taxon>
        <taxon>Betaproteobacteria</taxon>
        <taxon>Burkholderiales</taxon>
        <taxon>Oxalobacteraceae</taxon>
        <taxon>Telluria group</taxon>
        <taxon>Massilia</taxon>
    </lineage>
</organism>
<feature type="transmembrane region" description="Helical" evidence="1">
    <location>
        <begin position="92"/>
        <end position="112"/>
    </location>
</feature>
<dbReference type="EMBL" id="JAJHPV010000013">
    <property type="protein sequence ID" value="MCC6071955.1"/>
    <property type="molecule type" value="Genomic_DNA"/>
</dbReference>
<feature type="transmembrane region" description="Helical" evidence="1">
    <location>
        <begin position="132"/>
        <end position="153"/>
    </location>
</feature>
<keyword evidence="3" id="KW-1185">Reference proteome</keyword>
<name>A0ABS8IU63_9BURK</name>
<gene>
    <name evidence="2" type="ORF">LMJ30_13420</name>
</gene>
<reference evidence="2 3" key="1">
    <citation type="submission" date="2021-11" db="EMBL/GenBank/DDBJ databases">
        <authorList>
            <person name="Huq M.A."/>
        </authorList>
    </citation>
    <scope>NUCLEOTIDE SEQUENCE [LARGE SCALE GENOMIC DNA]</scope>
    <source>
        <strain evidence="2 3">MAHUQ-52</strain>
    </source>
</reference>
<dbReference type="Proteomes" id="UP001198701">
    <property type="component" value="Unassembled WGS sequence"/>
</dbReference>
<evidence type="ECO:0000256" key="1">
    <source>
        <dbReference type="SAM" id="Phobius"/>
    </source>
</evidence>
<keyword evidence="1" id="KW-0812">Transmembrane</keyword>
<evidence type="ECO:0008006" key="4">
    <source>
        <dbReference type="Google" id="ProtNLM"/>
    </source>
</evidence>
<keyword evidence="1" id="KW-0472">Membrane</keyword>
<keyword evidence="1" id="KW-1133">Transmembrane helix</keyword>